<dbReference type="Gene3D" id="1.10.30.50">
    <property type="match status" value="1"/>
</dbReference>
<dbReference type="SMART" id="SM00507">
    <property type="entry name" value="HNHc"/>
    <property type="match status" value="1"/>
</dbReference>
<dbReference type="RefSeq" id="WP_165002020.1">
    <property type="nucleotide sequence ID" value="NZ_CP064955.1"/>
</dbReference>
<accession>A0A7T0KPY6</accession>
<dbReference type="InterPro" id="IPR002711">
    <property type="entry name" value="HNH"/>
</dbReference>
<evidence type="ECO:0000259" key="1">
    <source>
        <dbReference type="SMART" id="SM00507"/>
    </source>
</evidence>
<dbReference type="Proteomes" id="UP000594586">
    <property type="component" value="Chromosome"/>
</dbReference>
<gene>
    <name evidence="2" type="ORF">G7Y29_03565</name>
</gene>
<feature type="domain" description="HNH nuclease" evidence="1">
    <location>
        <begin position="302"/>
        <end position="354"/>
    </location>
</feature>
<keyword evidence="2" id="KW-0378">Hydrolase</keyword>
<protein>
    <submittedName>
        <fullName evidence="2">HNH endonuclease</fullName>
    </submittedName>
</protein>
<reference evidence="2 3" key="1">
    <citation type="submission" date="2020-11" db="EMBL/GenBank/DDBJ databases">
        <title>Corynebacterium sp. MC1420.</title>
        <authorList>
            <person name="Zhou J."/>
        </authorList>
    </citation>
    <scope>NUCLEOTIDE SEQUENCE [LARGE SCALE GENOMIC DNA]</scope>
    <source>
        <strain evidence="2 3">MC1420</strain>
    </source>
</reference>
<dbReference type="GO" id="GO:0008270">
    <property type="term" value="F:zinc ion binding"/>
    <property type="evidence" value="ECO:0007669"/>
    <property type="project" value="InterPro"/>
</dbReference>
<dbReference type="GO" id="GO:0003676">
    <property type="term" value="F:nucleic acid binding"/>
    <property type="evidence" value="ECO:0007669"/>
    <property type="project" value="InterPro"/>
</dbReference>
<evidence type="ECO:0000313" key="3">
    <source>
        <dbReference type="Proteomes" id="UP000594586"/>
    </source>
</evidence>
<dbReference type="GO" id="GO:0004519">
    <property type="term" value="F:endonuclease activity"/>
    <property type="evidence" value="ECO:0007669"/>
    <property type="project" value="UniProtKB-KW"/>
</dbReference>
<keyword evidence="2" id="KW-0540">Nuclease</keyword>
<proteinExistence type="predicted"/>
<organism evidence="2 3">
    <name type="scientific">Corynebacterium qintianiae</name>
    <dbReference type="NCBI Taxonomy" id="2709392"/>
    <lineage>
        <taxon>Bacteria</taxon>
        <taxon>Bacillati</taxon>
        <taxon>Actinomycetota</taxon>
        <taxon>Actinomycetes</taxon>
        <taxon>Mycobacteriales</taxon>
        <taxon>Corynebacteriaceae</taxon>
        <taxon>Corynebacterium</taxon>
    </lineage>
</organism>
<dbReference type="CDD" id="cd00085">
    <property type="entry name" value="HNHc"/>
    <property type="match status" value="1"/>
</dbReference>
<dbReference type="AlphaFoldDB" id="A0A7T0KPY6"/>
<dbReference type="Pfam" id="PF01844">
    <property type="entry name" value="HNH"/>
    <property type="match status" value="1"/>
</dbReference>
<dbReference type="InterPro" id="IPR003615">
    <property type="entry name" value="HNH_nuc"/>
</dbReference>
<keyword evidence="2" id="KW-0255">Endonuclease</keyword>
<keyword evidence="3" id="KW-1185">Reference proteome</keyword>
<dbReference type="KEGG" id="cqn:G7Y29_03565"/>
<sequence length="500" mass="56732">MKNGTHEPDTAQRFFRTQRPGEARAELAQRKRDIDYELYSPWTDPTFFVDDFELEITEIQEATGEGKTAVEKAIFAYRRLADLPWLRAIQDTTRVLDLKRLIAIDNVIAELGPELSGEVLMVLDEFLAAMFTPKKANQPLPTPKAIAHRLRRFIAKLDERVGYDPEKRTRRNNPAGDFTLHDFTAGKRFGLTVECDNATHAAIREFRQQVAREHKLSEAEAAKLILTGRLEAQPKVTIFGYAPLTPEGDLVPGASIYFPGSGWTDAGGTEAFEDMVDGNPPRIVDLDEVAHHDVEGYVPSVNMRAYAAARDGVCVWPGCNRAAEHCQLDHRVPFQEGGATTPANLYSLCQKHHNVKTDRRAYYLPDLVTGDVVWLFPDGTYQLSEPEGFIGEQLNQCNPRWNTDLDTRQRERDKANSFYARGHKILDEFDRERDMEACKLAIGELEKEFGMKFPFQPPPPMIIHNAGFIDEAPEAVEDYEARLQRLIENDPYLKYGDSIY</sequence>
<evidence type="ECO:0000313" key="2">
    <source>
        <dbReference type="EMBL" id="QPK83883.1"/>
    </source>
</evidence>
<name>A0A7T0KPY6_9CORY</name>
<dbReference type="EMBL" id="CP064955">
    <property type="protein sequence ID" value="QPK83883.1"/>
    <property type="molecule type" value="Genomic_DNA"/>
</dbReference>